<evidence type="ECO:0000313" key="8">
    <source>
        <dbReference type="EMBL" id="KXU38720.1"/>
    </source>
</evidence>
<evidence type="ECO:0000313" key="9">
    <source>
        <dbReference type="Proteomes" id="UP000072660"/>
    </source>
</evidence>
<dbReference type="RefSeq" id="WP_068388642.1">
    <property type="nucleotide sequence ID" value="NZ_LSZO01000088.1"/>
</dbReference>
<evidence type="ECO:0000256" key="6">
    <source>
        <dbReference type="ARBA" id="ARBA00030025"/>
    </source>
</evidence>
<accession>A0A139SWA7</accession>
<comment type="similarity">
    <text evidence="4">Belongs to the glycosyltransferase 104 family.</text>
</comment>
<dbReference type="GO" id="GO:0106361">
    <property type="term" value="F:protein-arginine rhamnosyltransferase activity"/>
    <property type="evidence" value="ECO:0007669"/>
    <property type="project" value="InterPro"/>
</dbReference>
<keyword evidence="1" id="KW-0328">Glycosyltransferase</keyword>
<evidence type="ECO:0000256" key="4">
    <source>
        <dbReference type="ARBA" id="ARBA00024346"/>
    </source>
</evidence>
<dbReference type="InterPro" id="IPR016633">
    <property type="entry name" value="EarP"/>
</dbReference>
<reference evidence="8 9" key="1">
    <citation type="submission" date="2016-02" db="EMBL/GenBank/DDBJ databases">
        <authorList>
            <person name="Wen L."/>
            <person name="He K."/>
            <person name="Yang H."/>
        </authorList>
    </citation>
    <scope>NUCLEOTIDE SEQUENCE [LARGE SCALE GENOMIC DNA]</scope>
    <source>
        <strain evidence="8 9">CV58</strain>
    </source>
</reference>
<organism evidence="8 9">
    <name type="scientific">Ventosimonas gracilis</name>
    <dbReference type="NCBI Taxonomy" id="1680762"/>
    <lineage>
        <taxon>Bacteria</taxon>
        <taxon>Pseudomonadati</taxon>
        <taxon>Pseudomonadota</taxon>
        <taxon>Gammaproteobacteria</taxon>
        <taxon>Pseudomonadales</taxon>
        <taxon>Ventosimonadaceae</taxon>
        <taxon>Ventosimonas</taxon>
    </lineage>
</organism>
<evidence type="ECO:0000256" key="2">
    <source>
        <dbReference type="ARBA" id="ARBA00022679"/>
    </source>
</evidence>
<comment type="catalytic activity">
    <reaction evidence="7">
        <text>dTDP-beta-L-rhamnose + L-arginyl-[protein] = N(omega)-(alpha-L-rhamnosyl)-L-arginyl-[protein] + dTDP + H(+)</text>
        <dbReference type="Rhea" id="RHEA:66692"/>
        <dbReference type="Rhea" id="RHEA-COMP:10532"/>
        <dbReference type="Rhea" id="RHEA-COMP:17096"/>
        <dbReference type="ChEBI" id="CHEBI:15378"/>
        <dbReference type="ChEBI" id="CHEBI:29965"/>
        <dbReference type="ChEBI" id="CHEBI:57510"/>
        <dbReference type="ChEBI" id="CHEBI:58369"/>
        <dbReference type="ChEBI" id="CHEBI:167445"/>
    </reaction>
    <physiologicalReaction direction="left-to-right" evidence="7">
        <dbReference type="Rhea" id="RHEA:66693"/>
    </physiologicalReaction>
</comment>
<dbReference type="Proteomes" id="UP000072660">
    <property type="component" value="Unassembled WGS sequence"/>
</dbReference>
<keyword evidence="9" id="KW-1185">Reference proteome</keyword>
<evidence type="ECO:0000256" key="3">
    <source>
        <dbReference type="ARBA" id="ARBA00024303"/>
    </source>
</evidence>
<sequence>MKTTWDIFCRVIDNYGDIGITWRLSRQLVAEYGQQVRLWVDDLNAFAKLCPAANSKADCQWQSGVQICRWPRAKQSITPAQIVIEAFACRLPDFVEAAMADGAGRLWLNLEYLSAEDWVEDCHEMPSPQEGGVLKYFFFPGFSEKTGGLLRERDLLQQRLIFGQDPSAQKDFLAGLGVCQKDQARLISLFSYENPAIADWLQALSQDSQPNQLLVPEGRILENLASGLDTSPLRAGQNLQRGNLSLHVLPFVDQKDYDRLLWCCDFNLVRGEDSFLRAQWAGRPMLWHIYPQQDNAHSVKLEAFLARYLQQMPVGSAQELADFWRAWNTGQPLAANWQRLLAHWEALQKHAQRWANQQASHDDLAAKLVQFCRARVS</sequence>
<name>A0A139SWA7_9GAMM</name>
<protein>
    <recommendedName>
        <fullName evidence="5">Protein-arginine rhamnosyltransferase</fullName>
    </recommendedName>
    <alternativeName>
        <fullName evidence="6">EF-P arginine rhamnosyltransferase</fullName>
    </alternativeName>
</protein>
<dbReference type="NCBIfam" id="TIGR03837">
    <property type="entry name" value="efp_Arg_rhamno"/>
    <property type="match status" value="1"/>
</dbReference>
<gene>
    <name evidence="8" type="ORF">AXE65_12265</name>
</gene>
<proteinExistence type="inferred from homology"/>
<evidence type="ECO:0000256" key="1">
    <source>
        <dbReference type="ARBA" id="ARBA00022676"/>
    </source>
</evidence>
<evidence type="ECO:0000256" key="5">
    <source>
        <dbReference type="ARBA" id="ARBA00024416"/>
    </source>
</evidence>
<comment type="function">
    <text evidence="3">Protein-arginine rhamnosyltransferase that catalyzes the transfer of a single rhamnose to elongation factor P (EF-P) on 'Lys-32', a modification required for EF-P-dependent rescue of polyproline stalled ribosomes.</text>
</comment>
<dbReference type="OrthoDB" id="209085at2"/>
<keyword evidence="2" id="KW-0808">Transferase</keyword>
<dbReference type="EMBL" id="LSZO01000088">
    <property type="protein sequence ID" value="KXU38720.1"/>
    <property type="molecule type" value="Genomic_DNA"/>
</dbReference>
<dbReference type="Pfam" id="PF10093">
    <property type="entry name" value="EarP"/>
    <property type="match status" value="1"/>
</dbReference>
<evidence type="ECO:0000256" key="7">
    <source>
        <dbReference type="ARBA" id="ARBA00048472"/>
    </source>
</evidence>
<dbReference type="AlphaFoldDB" id="A0A139SWA7"/>
<dbReference type="PIRSF" id="PIRSF015557">
    <property type="entry name" value="UCP015557"/>
    <property type="match status" value="1"/>
</dbReference>
<comment type="caution">
    <text evidence="8">The sequence shown here is derived from an EMBL/GenBank/DDBJ whole genome shotgun (WGS) entry which is preliminary data.</text>
</comment>